<comment type="caution">
    <text evidence="1">The sequence shown here is derived from an EMBL/GenBank/DDBJ whole genome shotgun (WGS) entry which is preliminary data.</text>
</comment>
<organism evidence="1 2">
    <name type="scientific">Dentiscutata heterogama</name>
    <dbReference type="NCBI Taxonomy" id="1316150"/>
    <lineage>
        <taxon>Eukaryota</taxon>
        <taxon>Fungi</taxon>
        <taxon>Fungi incertae sedis</taxon>
        <taxon>Mucoromycota</taxon>
        <taxon>Glomeromycotina</taxon>
        <taxon>Glomeromycetes</taxon>
        <taxon>Diversisporales</taxon>
        <taxon>Gigasporaceae</taxon>
        <taxon>Dentiscutata</taxon>
    </lineage>
</organism>
<dbReference type="Proteomes" id="UP000789702">
    <property type="component" value="Unassembled WGS sequence"/>
</dbReference>
<name>A0ACA9NBN0_9GLOM</name>
<keyword evidence="2" id="KW-1185">Reference proteome</keyword>
<dbReference type="EMBL" id="CAJVPU010015526">
    <property type="protein sequence ID" value="CAG8647392.1"/>
    <property type="molecule type" value="Genomic_DNA"/>
</dbReference>
<gene>
    <name evidence="1" type="ORF">DHETER_LOCUS9129</name>
</gene>
<feature type="non-terminal residue" evidence="1">
    <location>
        <position position="1"/>
    </location>
</feature>
<proteinExistence type="predicted"/>
<accession>A0ACA9NBN0</accession>
<evidence type="ECO:0000313" key="2">
    <source>
        <dbReference type="Proteomes" id="UP000789702"/>
    </source>
</evidence>
<reference evidence="1" key="1">
    <citation type="submission" date="2021-06" db="EMBL/GenBank/DDBJ databases">
        <authorList>
            <person name="Kallberg Y."/>
            <person name="Tangrot J."/>
            <person name="Rosling A."/>
        </authorList>
    </citation>
    <scope>NUCLEOTIDE SEQUENCE</scope>
    <source>
        <strain evidence="1">IL203A</strain>
    </source>
</reference>
<protein>
    <submittedName>
        <fullName evidence="1">6983_t:CDS:1</fullName>
    </submittedName>
</protein>
<evidence type="ECO:0000313" key="1">
    <source>
        <dbReference type="EMBL" id="CAG8647392.1"/>
    </source>
</evidence>
<sequence>PKQSEQLKDAQKKCRYSKIYQPINDIPTRWNSSYLAWVQLRELRKTIDYLVLMLTSESEWCGRLDGEYLKLTNLTENECYPSLNLIYPTMRLLIRKFSPSREQTEDDYAKLLFGLIGPSQPTNDENPDELDIEDEFDIQIISEQLQTPEEIGLVASFLDLRIKYLKFFIELDKSPTILTFDPATTNDLIAALYSSEEPKDEILNETKVDCYLCEPVEKMGYNLLTW</sequence>